<feature type="region of interest" description="Disordered" evidence="1">
    <location>
        <begin position="1"/>
        <end position="27"/>
    </location>
</feature>
<name>A0A6B0YYU4_9CHLR</name>
<dbReference type="InterPro" id="IPR000572">
    <property type="entry name" value="OxRdtase_Mopterin-bd_dom"/>
</dbReference>
<evidence type="ECO:0000313" key="3">
    <source>
        <dbReference type="EMBL" id="MXY94812.1"/>
    </source>
</evidence>
<dbReference type="EMBL" id="VXRG01000127">
    <property type="protein sequence ID" value="MXY94812.1"/>
    <property type="molecule type" value="Genomic_DNA"/>
</dbReference>
<comment type="caution">
    <text evidence="3">The sequence shown here is derived from an EMBL/GenBank/DDBJ whole genome shotgun (WGS) entry which is preliminary data.</text>
</comment>
<proteinExistence type="predicted"/>
<accession>A0A6B0YYU4</accession>
<gene>
    <name evidence="3" type="ORF">F4Y42_15340</name>
</gene>
<dbReference type="Gene3D" id="3.90.420.10">
    <property type="entry name" value="Oxidoreductase, molybdopterin-binding domain"/>
    <property type="match status" value="1"/>
</dbReference>
<dbReference type="AlphaFoldDB" id="A0A6B0YYU4"/>
<feature type="domain" description="Oxidoreductase molybdopterin-binding" evidence="2">
    <location>
        <begin position="71"/>
        <end position="170"/>
    </location>
</feature>
<evidence type="ECO:0000259" key="2">
    <source>
        <dbReference type="Pfam" id="PF00174"/>
    </source>
</evidence>
<evidence type="ECO:0000256" key="1">
    <source>
        <dbReference type="SAM" id="MobiDB-lite"/>
    </source>
</evidence>
<dbReference type="SUPFAM" id="SSF56524">
    <property type="entry name" value="Oxidoreductase molybdopterin-binding domain"/>
    <property type="match status" value="1"/>
</dbReference>
<dbReference type="Pfam" id="PF00174">
    <property type="entry name" value="Oxidored_molyb"/>
    <property type="match status" value="1"/>
</dbReference>
<sequence length="173" mass="18673">MTVHDPLAPHSHEPNPLPPTPDADMTVHLPDGSTRRIAPAALRSLDFIPADHLPERLSTPLQVTVPNCYIVSTGHGTSGPFSFTGLRLLDLINLLWPGEWTQVEVVSGDGFGTRALRTELAAPTSRPILLAHTLDGQPLTRAGGLVRLIVPSETDDALRQVKWVAHVRVISDG</sequence>
<protein>
    <submittedName>
        <fullName evidence="3">Molybdopterin-dependent oxidoreductase</fullName>
    </submittedName>
</protein>
<dbReference type="InterPro" id="IPR036374">
    <property type="entry name" value="OxRdtase_Mopterin-bd_sf"/>
</dbReference>
<organism evidence="3">
    <name type="scientific">Caldilineaceae bacterium SB0664_bin_27</name>
    <dbReference type="NCBI Taxonomy" id="2605260"/>
    <lineage>
        <taxon>Bacteria</taxon>
        <taxon>Bacillati</taxon>
        <taxon>Chloroflexota</taxon>
        <taxon>Caldilineae</taxon>
        <taxon>Caldilineales</taxon>
        <taxon>Caldilineaceae</taxon>
    </lineage>
</organism>
<reference evidence="3" key="1">
    <citation type="submission" date="2019-09" db="EMBL/GenBank/DDBJ databases">
        <title>Characterisation of the sponge microbiome using genome-centric metagenomics.</title>
        <authorList>
            <person name="Engelberts J.P."/>
            <person name="Robbins S.J."/>
            <person name="De Goeij J.M."/>
            <person name="Aranda M."/>
            <person name="Bell S.C."/>
            <person name="Webster N.S."/>
        </authorList>
    </citation>
    <scope>NUCLEOTIDE SEQUENCE</scope>
    <source>
        <strain evidence="3">SB0664_bin_27</strain>
    </source>
</reference>